<dbReference type="GeneID" id="36289193"/>
<accession>A0A177ACF4</accession>
<dbReference type="RefSeq" id="XP_024324147.1">
    <property type="nucleotide sequence ID" value="XM_024469736.1"/>
</dbReference>
<protein>
    <submittedName>
        <fullName evidence="1">Uncharacterized protein</fullName>
    </submittedName>
</protein>
<proteinExistence type="predicted"/>
<dbReference type="OrthoDB" id="4179397at2759"/>
<dbReference type="VEuPathDB" id="FungiDB:GMDG_08479"/>
<dbReference type="AlphaFoldDB" id="A0A177ACF4"/>
<reference evidence="1" key="1">
    <citation type="submission" date="2016-03" db="EMBL/GenBank/DDBJ databases">
        <title>Updated assembly of Pseudogymnoascus destructans, the fungus causing white-nose syndrome of bats.</title>
        <authorList>
            <person name="Palmer J.M."/>
            <person name="Drees K.P."/>
            <person name="Foster J.T."/>
            <person name="Lindner D.L."/>
        </authorList>
    </citation>
    <scope>NUCLEOTIDE SEQUENCE [LARGE SCALE GENOMIC DNA]</scope>
    <source>
        <strain evidence="1">20631-21</strain>
    </source>
</reference>
<evidence type="ECO:0000313" key="1">
    <source>
        <dbReference type="EMBL" id="OAF58863.1"/>
    </source>
</evidence>
<sequence length="109" mass="12716">MRLNRSHDQCYSVAPLILRASRKVLTDHFEAGEDAIPGITDVAESVLRELISEQAQWPEDEMTKMKMLQSAFEVLEQKGVISRAMLQQMWEWRNSWRCFVSSCRLLLFP</sequence>
<dbReference type="Proteomes" id="UP000077154">
    <property type="component" value="Unassembled WGS sequence"/>
</dbReference>
<gene>
    <name evidence="1" type="ORF">VC83_06131</name>
</gene>
<organism evidence="1">
    <name type="scientific">Pseudogymnoascus destructans</name>
    <dbReference type="NCBI Taxonomy" id="655981"/>
    <lineage>
        <taxon>Eukaryota</taxon>
        <taxon>Fungi</taxon>
        <taxon>Dikarya</taxon>
        <taxon>Ascomycota</taxon>
        <taxon>Pezizomycotina</taxon>
        <taxon>Leotiomycetes</taxon>
        <taxon>Thelebolales</taxon>
        <taxon>Thelebolaceae</taxon>
        <taxon>Pseudogymnoascus</taxon>
    </lineage>
</organism>
<dbReference type="EMBL" id="KV441395">
    <property type="protein sequence ID" value="OAF58863.1"/>
    <property type="molecule type" value="Genomic_DNA"/>
</dbReference>
<name>A0A177ACF4_9PEZI</name>